<reference evidence="3" key="1">
    <citation type="submission" date="2018-05" db="EMBL/GenBank/DDBJ databases">
        <title>Draft genome of Mucuna pruriens seed.</title>
        <authorList>
            <person name="Nnadi N.E."/>
            <person name="Vos R."/>
            <person name="Hasami M.H."/>
            <person name="Devisetty U.K."/>
            <person name="Aguiy J.C."/>
        </authorList>
    </citation>
    <scope>NUCLEOTIDE SEQUENCE [LARGE SCALE GENOMIC DNA]</scope>
    <source>
        <strain evidence="3">JCA_2017</strain>
    </source>
</reference>
<feature type="domain" description="Integrase zinc-binding" evidence="2">
    <location>
        <begin position="150"/>
        <end position="206"/>
    </location>
</feature>
<dbReference type="SUPFAM" id="SSF56672">
    <property type="entry name" value="DNA/RNA polymerases"/>
    <property type="match status" value="1"/>
</dbReference>
<evidence type="ECO:0000313" key="3">
    <source>
        <dbReference type="EMBL" id="RDY01482.1"/>
    </source>
</evidence>
<dbReference type="Pfam" id="PF17919">
    <property type="entry name" value="RT_RNaseH_2"/>
    <property type="match status" value="1"/>
</dbReference>
<name>A0A371HFE5_MUCPR</name>
<evidence type="ECO:0000259" key="1">
    <source>
        <dbReference type="Pfam" id="PF17919"/>
    </source>
</evidence>
<dbReference type="OrthoDB" id="10055717at2759"/>
<sequence length="285" mass="33264">MCDASNSTLGAVLGQRVEKQPHVNIYVSRTMDPTQINYTTTEKELLKFLLKKPDAKPRLIRWMLLLQEFDLEIRDKKGVENAVADHLSQLEKGVEPLPIRDEFLDEQILQLENEASRAYKQKLESDAKYYIWDDPYLWRLCNDQVIHKCIPNPKIQSVLHFCHSVSRGGHYGSSQTAWKVLDYGFYWPTIFRDSHEFVLAYEQCQRQPILFYKVFDVWGILISWGHFSSPMETLTFSLSLTMFGMSRVLISDQGSHFCNRTMFTLLEKYGVVHHYVSSLDQRLGN</sequence>
<dbReference type="SUPFAM" id="SSF53098">
    <property type="entry name" value="Ribonuclease H-like"/>
    <property type="match status" value="1"/>
</dbReference>
<feature type="non-terminal residue" evidence="3">
    <location>
        <position position="1"/>
    </location>
</feature>
<dbReference type="Proteomes" id="UP000257109">
    <property type="component" value="Unassembled WGS sequence"/>
</dbReference>
<dbReference type="InterPro" id="IPR041577">
    <property type="entry name" value="RT_RNaseH_2"/>
</dbReference>
<protein>
    <submittedName>
        <fullName evidence="3">Retrovirus-related Pol polyprotein from transposon 17.6</fullName>
    </submittedName>
</protein>
<proteinExistence type="predicted"/>
<evidence type="ECO:0000313" key="4">
    <source>
        <dbReference type="Proteomes" id="UP000257109"/>
    </source>
</evidence>
<accession>A0A371HFE5</accession>
<keyword evidence="4" id="KW-1185">Reference proteome</keyword>
<evidence type="ECO:0000259" key="2">
    <source>
        <dbReference type="Pfam" id="PF17921"/>
    </source>
</evidence>
<dbReference type="InterPro" id="IPR012337">
    <property type="entry name" value="RNaseH-like_sf"/>
</dbReference>
<comment type="caution">
    <text evidence="3">The sequence shown here is derived from an EMBL/GenBank/DDBJ whole genome shotgun (WGS) entry which is preliminary data.</text>
</comment>
<dbReference type="EMBL" id="QJKJ01002757">
    <property type="protein sequence ID" value="RDY01482.1"/>
    <property type="molecule type" value="Genomic_DNA"/>
</dbReference>
<dbReference type="PANTHER" id="PTHR34072:SF57">
    <property type="entry name" value="RNA-DIRECTED DNA POLYMERASE"/>
    <property type="match status" value="1"/>
</dbReference>
<feature type="domain" description="Reverse transcriptase/retrotransposon-derived protein RNase H-like" evidence="1">
    <location>
        <begin position="1"/>
        <end position="46"/>
    </location>
</feature>
<organism evidence="3 4">
    <name type="scientific">Mucuna pruriens</name>
    <name type="common">Velvet bean</name>
    <name type="synonym">Dolichos pruriens</name>
    <dbReference type="NCBI Taxonomy" id="157652"/>
    <lineage>
        <taxon>Eukaryota</taxon>
        <taxon>Viridiplantae</taxon>
        <taxon>Streptophyta</taxon>
        <taxon>Embryophyta</taxon>
        <taxon>Tracheophyta</taxon>
        <taxon>Spermatophyta</taxon>
        <taxon>Magnoliopsida</taxon>
        <taxon>eudicotyledons</taxon>
        <taxon>Gunneridae</taxon>
        <taxon>Pentapetalae</taxon>
        <taxon>rosids</taxon>
        <taxon>fabids</taxon>
        <taxon>Fabales</taxon>
        <taxon>Fabaceae</taxon>
        <taxon>Papilionoideae</taxon>
        <taxon>50 kb inversion clade</taxon>
        <taxon>NPAAA clade</taxon>
        <taxon>indigoferoid/millettioid clade</taxon>
        <taxon>Phaseoleae</taxon>
        <taxon>Mucuna</taxon>
    </lineage>
</organism>
<dbReference type="PANTHER" id="PTHR34072">
    <property type="entry name" value="ENZYMATIC POLYPROTEIN-RELATED"/>
    <property type="match status" value="1"/>
</dbReference>
<dbReference type="AlphaFoldDB" id="A0A371HFE5"/>
<dbReference type="InterPro" id="IPR043502">
    <property type="entry name" value="DNA/RNA_pol_sf"/>
</dbReference>
<dbReference type="InterPro" id="IPR041588">
    <property type="entry name" value="Integrase_H2C2"/>
</dbReference>
<gene>
    <name evidence="3" type="primary">pol</name>
    <name evidence="3" type="ORF">CR513_15184</name>
</gene>
<dbReference type="Pfam" id="PF17921">
    <property type="entry name" value="Integrase_H2C2"/>
    <property type="match status" value="1"/>
</dbReference>
<dbReference type="Gene3D" id="1.10.340.70">
    <property type="match status" value="1"/>
</dbReference>